<dbReference type="InterPro" id="IPR003399">
    <property type="entry name" value="Mce/MlaD"/>
</dbReference>
<dbReference type="PANTHER" id="PTHR30462:SF0">
    <property type="entry name" value="INTERMEMBRANE TRANSPORT PROTEIN YEBT"/>
    <property type="match status" value="1"/>
</dbReference>
<name>A0A4V1EHP4_9BURK</name>
<evidence type="ECO:0000256" key="5">
    <source>
        <dbReference type="ARBA" id="ARBA00022989"/>
    </source>
</evidence>
<keyword evidence="4 8" id="KW-0812">Transmembrane</keyword>
<dbReference type="GO" id="GO:0005886">
    <property type="term" value="C:plasma membrane"/>
    <property type="evidence" value="ECO:0007669"/>
    <property type="project" value="UniProtKB-SubCell"/>
</dbReference>
<reference evidence="10 11" key="1">
    <citation type="submission" date="2019-05" db="EMBL/GenBank/DDBJ databases">
        <title>Burkholderia sp. DHOD12, isolated from subtropical forest soil.</title>
        <authorList>
            <person name="Gao Z.-H."/>
            <person name="Qiu L.-H."/>
        </authorList>
    </citation>
    <scope>NUCLEOTIDE SEQUENCE [LARGE SCALE GENOMIC DNA]</scope>
    <source>
        <strain evidence="10 11">DHOD12</strain>
    </source>
</reference>
<dbReference type="RefSeq" id="WP_137333790.1">
    <property type="nucleotide sequence ID" value="NZ_CP040077.1"/>
</dbReference>
<proteinExistence type="predicted"/>
<gene>
    <name evidence="10" type="ORF">FAZ95_18590</name>
</gene>
<dbReference type="InterPro" id="IPR051800">
    <property type="entry name" value="PqiA-PqiB_transport"/>
</dbReference>
<accession>A0A4V1EHP4</accession>
<dbReference type="EMBL" id="CP040077">
    <property type="protein sequence ID" value="QCP50980.1"/>
    <property type="molecule type" value="Genomic_DNA"/>
</dbReference>
<feature type="domain" description="Mce/MlaD" evidence="9">
    <location>
        <begin position="185"/>
        <end position="245"/>
    </location>
</feature>
<feature type="region of interest" description="Disordered" evidence="7">
    <location>
        <begin position="1"/>
        <end position="32"/>
    </location>
</feature>
<dbReference type="OrthoDB" id="9806984at2"/>
<evidence type="ECO:0000256" key="3">
    <source>
        <dbReference type="ARBA" id="ARBA00022519"/>
    </source>
</evidence>
<evidence type="ECO:0000313" key="10">
    <source>
        <dbReference type="EMBL" id="QCP50980.1"/>
    </source>
</evidence>
<feature type="domain" description="Mce/MlaD" evidence="9">
    <location>
        <begin position="314"/>
        <end position="417"/>
    </location>
</feature>
<keyword evidence="11" id="KW-1185">Reference proteome</keyword>
<keyword evidence="2" id="KW-1003">Cell membrane</keyword>
<dbReference type="KEGG" id="tvl:FAZ95_18590"/>
<evidence type="ECO:0000256" key="4">
    <source>
        <dbReference type="ARBA" id="ARBA00022692"/>
    </source>
</evidence>
<comment type="subcellular location">
    <subcellularLocation>
        <location evidence="1">Cell inner membrane</location>
    </subcellularLocation>
</comment>
<feature type="domain" description="Mce/MlaD" evidence="9">
    <location>
        <begin position="68"/>
        <end position="161"/>
    </location>
</feature>
<sequence>MNSPQGPTRDPLSGPESGHSGGGSGLPPDIPDPVQVPGSKWLPSLVWLIPLIAALIGVALVVKAVVDRGPTITISFSSAEGLEPGGKTKVKYKDVDIGSVRTITLSKDRSRVFVEVQLTKEAENFAVKDTRFWVVRPRIGTSGVSGLNTLLSGAYIGVDAGKSTEGETDFTGLETPPAVTGDQKGHQYTLRGESLGSIDIGSPVFYRRVQVGQVVSFSLDKDGTGVTIGVFVNAPYDQYVGTNSRWWHASGVDLRLDSSGLKLNTQSLATVIVGGLAFQSPPGQAVGEPAPVNTVFRLSADESFAMREPDGPALTVIMKFNQSLRGLSPGATVDFRGIVLGEVTSIGVDYDPKARDFTMPVTMNLYPDRLGRRFRESVQSGGTAAGKELLKALVAHGLRGQLRTGNLLTSQLYVALDMFPKAPAATVDLERTPLELPTVPNTLDELQLQVADIAKKLDQVPFDQIGSNLNSALKNADKLFKQLDAQVVPQARDTLAAAKQTFGAAEATLQQDSPLQSDVHQALTELTRTLQSLNALSDYLERHPESLLRGKPGDKP</sequence>
<feature type="transmembrane region" description="Helical" evidence="8">
    <location>
        <begin position="45"/>
        <end position="66"/>
    </location>
</feature>
<evidence type="ECO:0000256" key="1">
    <source>
        <dbReference type="ARBA" id="ARBA00004533"/>
    </source>
</evidence>
<evidence type="ECO:0000256" key="2">
    <source>
        <dbReference type="ARBA" id="ARBA00022475"/>
    </source>
</evidence>
<keyword evidence="3" id="KW-0997">Cell inner membrane</keyword>
<dbReference type="AlphaFoldDB" id="A0A4V1EHP4"/>
<keyword evidence="6 8" id="KW-0472">Membrane</keyword>
<evidence type="ECO:0000256" key="6">
    <source>
        <dbReference type="ARBA" id="ARBA00023136"/>
    </source>
</evidence>
<protein>
    <submittedName>
        <fullName evidence="10">MCE family protein</fullName>
    </submittedName>
</protein>
<organism evidence="10 11">
    <name type="scientific">Trinickia violacea</name>
    <dbReference type="NCBI Taxonomy" id="2571746"/>
    <lineage>
        <taxon>Bacteria</taxon>
        <taxon>Pseudomonadati</taxon>
        <taxon>Pseudomonadota</taxon>
        <taxon>Betaproteobacteria</taxon>
        <taxon>Burkholderiales</taxon>
        <taxon>Burkholderiaceae</taxon>
        <taxon>Trinickia</taxon>
    </lineage>
</organism>
<evidence type="ECO:0000259" key="9">
    <source>
        <dbReference type="Pfam" id="PF02470"/>
    </source>
</evidence>
<dbReference type="Proteomes" id="UP000298656">
    <property type="component" value="Chromosome 1"/>
</dbReference>
<evidence type="ECO:0000313" key="11">
    <source>
        <dbReference type="Proteomes" id="UP000298656"/>
    </source>
</evidence>
<dbReference type="Pfam" id="PF02470">
    <property type="entry name" value="MlaD"/>
    <property type="match status" value="3"/>
</dbReference>
<keyword evidence="5 8" id="KW-1133">Transmembrane helix</keyword>
<dbReference type="PANTHER" id="PTHR30462">
    <property type="entry name" value="INTERMEMBRANE TRANSPORT PROTEIN PQIB-RELATED"/>
    <property type="match status" value="1"/>
</dbReference>
<evidence type="ECO:0000256" key="8">
    <source>
        <dbReference type="SAM" id="Phobius"/>
    </source>
</evidence>
<evidence type="ECO:0000256" key="7">
    <source>
        <dbReference type="SAM" id="MobiDB-lite"/>
    </source>
</evidence>